<keyword evidence="2" id="KW-1185">Reference proteome</keyword>
<reference evidence="1 2" key="1">
    <citation type="journal article" date="2024" name="Plant Biotechnol. J.">
        <title>Genome and CRISPR/Cas9 system of a widespread forest tree (Populus alba) in the world.</title>
        <authorList>
            <person name="Liu Y.J."/>
            <person name="Jiang P.F."/>
            <person name="Han X.M."/>
            <person name="Li X.Y."/>
            <person name="Wang H.M."/>
            <person name="Wang Y.J."/>
            <person name="Wang X.X."/>
            <person name="Zeng Q.Y."/>
        </authorList>
    </citation>
    <scope>NUCLEOTIDE SEQUENCE [LARGE SCALE GENOMIC DNA]</scope>
    <source>
        <strain evidence="2">cv. PAL-ZL1</strain>
    </source>
</reference>
<dbReference type="EMBL" id="RCHU02000010">
    <property type="protein sequence ID" value="KAL3579579.1"/>
    <property type="molecule type" value="Genomic_DNA"/>
</dbReference>
<organism evidence="1 2">
    <name type="scientific">Populus alba</name>
    <name type="common">White poplar</name>
    <dbReference type="NCBI Taxonomy" id="43335"/>
    <lineage>
        <taxon>Eukaryota</taxon>
        <taxon>Viridiplantae</taxon>
        <taxon>Streptophyta</taxon>
        <taxon>Embryophyta</taxon>
        <taxon>Tracheophyta</taxon>
        <taxon>Spermatophyta</taxon>
        <taxon>Magnoliopsida</taxon>
        <taxon>eudicotyledons</taxon>
        <taxon>Gunneridae</taxon>
        <taxon>Pentapetalae</taxon>
        <taxon>rosids</taxon>
        <taxon>fabids</taxon>
        <taxon>Malpighiales</taxon>
        <taxon>Salicaceae</taxon>
        <taxon>Saliceae</taxon>
        <taxon>Populus</taxon>
    </lineage>
</organism>
<name>A0ACC4BNC8_POPAL</name>
<gene>
    <name evidence="1" type="ORF">D5086_021083</name>
</gene>
<accession>A0ACC4BNC8</accession>
<comment type="caution">
    <text evidence="1">The sequence shown here is derived from an EMBL/GenBank/DDBJ whole genome shotgun (WGS) entry which is preliminary data.</text>
</comment>
<protein>
    <submittedName>
        <fullName evidence="1">Uncharacterized protein</fullName>
    </submittedName>
</protein>
<sequence length="369" mass="41015">MLLTNTVRQYVVVHYFAAGDRTHKNTCSIYEIPGKITRRGKVEGYKPDADEEFRLIIFYLWILASATSLLLLIALSKSWINDLPAVTASEDFQFPVIVPSKRQDYPLVLAYWIMKRQTWLFRSVQSESSFQAFGNVNVVGEGHAINQMGSSGLAAILNAAALLLKLSTAYTLEGVAMHLYYAVETPTTPDAFEIFGGQFPSQFKDHILEPSLVVNACLPVLQHPHLNPISTDLSCICNSPEFKNTTVNNALRCNTLESCTDDESLYDKMLNSGAAFARPFKEDAAALDVIDENVLSQASKPAGEVLCSEWGDIDDVEAAGSYGIKLGFLLSEIASEEKLMRTSHRNPSMCRDNLFFNRKIKVKSSFMDI</sequence>
<evidence type="ECO:0000313" key="1">
    <source>
        <dbReference type="EMBL" id="KAL3579579.1"/>
    </source>
</evidence>
<dbReference type="Proteomes" id="UP000309997">
    <property type="component" value="Unassembled WGS sequence"/>
</dbReference>
<proteinExistence type="predicted"/>
<evidence type="ECO:0000313" key="2">
    <source>
        <dbReference type="Proteomes" id="UP000309997"/>
    </source>
</evidence>